<organism evidence="7 10">
    <name type="scientific">Methanohalophilus halophilus</name>
    <dbReference type="NCBI Taxonomy" id="2177"/>
    <lineage>
        <taxon>Archaea</taxon>
        <taxon>Methanobacteriati</taxon>
        <taxon>Methanobacteriota</taxon>
        <taxon>Stenosarchaea group</taxon>
        <taxon>Methanomicrobia</taxon>
        <taxon>Methanosarcinales</taxon>
        <taxon>Methanosarcinaceae</taxon>
        <taxon>Methanohalophilus</taxon>
    </lineage>
</organism>
<dbReference type="KEGG" id="mhaz:BHR79_06375"/>
<dbReference type="InterPro" id="IPR036803">
    <property type="entry name" value="Porphobilinogen_deaminase_C_sf"/>
</dbReference>
<dbReference type="OrthoDB" id="8042at2157"/>
<reference evidence="7 10" key="1">
    <citation type="submission" date="2016-10" db="EMBL/GenBank/DDBJ databases">
        <title>Methanohalophilus halophilus.</title>
        <authorList>
            <person name="L'haridon S."/>
        </authorList>
    </citation>
    <scope>NUCLEOTIDE SEQUENCE [LARGE SCALE GENOMIC DNA]</scope>
    <source>
        <strain evidence="7 10">Z-7982</strain>
    </source>
</reference>
<dbReference type="PROSITE" id="PS00533">
    <property type="entry name" value="PORPHOBILINOGEN_DEAM"/>
    <property type="match status" value="1"/>
</dbReference>
<dbReference type="GO" id="GO:0006782">
    <property type="term" value="P:protoporphyrinogen IX biosynthetic process"/>
    <property type="evidence" value="ECO:0007669"/>
    <property type="project" value="UniProtKB-UniRule"/>
</dbReference>
<keyword evidence="10" id="KW-1185">Reference proteome</keyword>
<dbReference type="STRING" id="2177.BHR79_06375"/>
<accession>A0A1L3Q2R4</accession>
<keyword evidence="2 4" id="KW-0808">Transferase</keyword>
<evidence type="ECO:0000259" key="5">
    <source>
        <dbReference type="Pfam" id="PF01379"/>
    </source>
</evidence>
<evidence type="ECO:0000256" key="4">
    <source>
        <dbReference type="HAMAP-Rule" id="MF_00260"/>
    </source>
</evidence>
<dbReference type="EMBL" id="RJJG01000003">
    <property type="protein sequence ID" value="RNI09798.1"/>
    <property type="molecule type" value="Genomic_DNA"/>
</dbReference>
<evidence type="ECO:0000313" key="10">
    <source>
        <dbReference type="Proteomes" id="UP000186879"/>
    </source>
</evidence>
<dbReference type="Pfam" id="PF01379">
    <property type="entry name" value="Porphobil_deam"/>
    <property type="match status" value="1"/>
</dbReference>
<dbReference type="GO" id="GO:0005737">
    <property type="term" value="C:cytoplasm"/>
    <property type="evidence" value="ECO:0007669"/>
    <property type="project" value="UniProtKB-UniRule"/>
</dbReference>
<dbReference type="InterPro" id="IPR022417">
    <property type="entry name" value="Porphobilin_deaminase_N"/>
</dbReference>
<comment type="miscellaneous">
    <text evidence="4">The porphobilinogen subunits are added to the dipyrromethane group.</text>
</comment>
<evidence type="ECO:0000256" key="3">
    <source>
        <dbReference type="ARBA" id="ARBA00023244"/>
    </source>
</evidence>
<dbReference type="RefSeq" id="WP_072561580.1">
    <property type="nucleotide sequence ID" value="NZ_CP017921.1"/>
</dbReference>
<reference evidence="8 12" key="3">
    <citation type="submission" date="2018-10" db="EMBL/GenBank/DDBJ databases">
        <title>Cultivation of a novel Methanohalophilus strain from Kebrit Deep of the Red Sea and a genomic comparison of members of the genus Methanohalophilus.</title>
        <authorList>
            <person name="Guan Y."/>
            <person name="Ngugi D.K."/>
            <person name="Stingl U."/>
        </authorList>
    </citation>
    <scope>NUCLEOTIDE SEQUENCE [LARGE SCALE GENOMIC DNA]</scope>
    <source>
        <strain evidence="8 12">DSM 3094</strain>
    </source>
</reference>
<dbReference type="Proteomes" id="UP000198669">
    <property type="component" value="Unassembled WGS sequence"/>
</dbReference>
<evidence type="ECO:0000259" key="6">
    <source>
        <dbReference type="Pfam" id="PF03900"/>
    </source>
</evidence>
<feature type="domain" description="Porphobilinogen deaminase C-terminal" evidence="6">
    <location>
        <begin position="220"/>
        <end position="288"/>
    </location>
</feature>
<evidence type="ECO:0000313" key="8">
    <source>
        <dbReference type="EMBL" id="RNI09798.1"/>
    </source>
</evidence>
<dbReference type="GeneID" id="30583375"/>
<dbReference type="HAMAP" id="MF_00260">
    <property type="entry name" value="Porphobil_deam"/>
    <property type="match status" value="1"/>
</dbReference>
<dbReference type="SUPFAM" id="SSF54782">
    <property type="entry name" value="Porphobilinogen deaminase (hydroxymethylbilane synthase), C-terminal domain"/>
    <property type="match status" value="1"/>
</dbReference>
<dbReference type="InterPro" id="IPR022419">
    <property type="entry name" value="Porphobilin_deaminase_cofac_BS"/>
</dbReference>
<dbReference type="Gene3D" id="3.30.160.40">
    <property type="entry name" value="Porphobilinogen deaminase, C-terminal domain"/>
    <property type="match status" value="1"/>
</dbReference>
<dbReference type="FunFam" id="3.40.190.10:FF:000005">
    <property type="entry name" value="Porphobilinogen deaminase"/>
    <property type="match status" value="1"/>
</dbReference>
<evidence type="ECO:0000313" key="12">
    <source>
        <dbReference type="Proteomes" id="UP000267921"/>
    </source>
</evidence>
<dbReference type="EMBL" id="FNMU01000003">
    <property type="protein sequence ID" value="SDW57545.1"/>
    <property type="molecule type" value="Genomic_DNA"/>
</dbReference>
<comment type="catalytic activity">
    <reaction evidence="4">
        <text>4 porphobilinogen + H2O = hydroxymethylbilane + 4 NH4(+)</text>
        <dbReference type="Rhea" id="RHEA:13185"/>
        <dbReference type="ChEBI" id="CHEBI:15377"/>
        <dbReference type="ChEBI" id="CHEBI:28938"/>
        <dbReference type="ChEBI" id="CHEBI:57845"/>
        <dbReference type="ChEBI" id="CHEBI:58126"/>
        <dbReference type="EC" id="2.5.1.61"/>
    </reaction>
</comment>
<dbReference type="SUPFAM" id="SSF53850">
    <property type="entry name" value="Periplasmic binding protein-like II"/>
    <property type="match status" value="1"/>
</dbReference>
<dbReference type="EMBL" id="CP017921">
    <property type="protein sequence ID" value="APH39145.1"/>
    <property type="molecule type" value="Genomic_DNA"/>
</dbReference>
<dbReference type="PIRSF" id="PIRSF001438">
    <property type="entry name" value="4pyrrol_synth_OHMeBilane_synth"/>
    <property type="match status" value="1"/>
</dbReference>
<dbReference type="Proteomes" id="UP000267921">
    <property type="component" value="Unassembled WGS sequence"/>
</dbReference>
<dbReference type="AlphaFoldDB" id="A0A1L3Q2R4"/>
<comment type="cofactor">
    <cofactor evidence="4">
        <name>dipyrromethane</name>
        <dbReference type="ChEBI" id="CHEBI:60342"/>
    </cofactor>
    <text evidence="4">Binds 1 dipyrromethane group covalently.</text>
</comment>
<dbReference type="Pfam" id="PF03900">
    <property type="entry name" value="Porphobil_deamC"/>
    <property type="match status" value="1"/>
</dbReference>
<dbReference type="InterPro" id="IPR022418">
    <property type="entry name" value="Porphobilinogen_deaminase_C"/>
</dbReference>
<evidence type="ECO:0000256" key="2">
    <source>
        <dbReference type="ARBA" id="ARBA00022679"/>
    </source>
</evidence>
<dbReference type="Proteomes" id="UP000186879">
    <property type="component" value="Chromosome"/>
</dbReference>
<dbReference type="Gene3D" id="3.40.190.10">
    <property type="entry name" value="Periplasmic binding protein-like II"/>
    <property type="match status" value="2"/>
</dbReference>
<gene>
    <name evidence="4" type="primary">hemC</name>
    <name evidence="7" type="ORF">BHR79_06375</name>
    <name evidence="8" type="ORF">EFE40_03880</name>
    <name evidence="9" type="ORF">SAMN04515625_1236</name>
</gene>
<dbReference type="PANTHER" id="PTHR11557:SF0">
    <property type="entry name" value="PORPHOBILINOGEN DEAMINASE"/>
    <property type="match status" value="1"/>
</dbReference>
<protein>
    <recommendedName>
        <fullName evidence="4">Probable porphobilinogen deaminase</fullName>
        <shortName evidence="4">PBG</shortName>
        <ecNumber evidence="4">2.5.1.61</ecNumber>
    </recommendedName>
    <alternativeName>
        <fullName evidence="4">Hydroxymethylbilane synthase</fullName>
        <shortName evidence="4">HMBS</shortName>
    </alternativeName>
    <alternativeName>
        <fullName evidence="4">Pre-uroporphyrinogen synthase</fullName>
    </alternativeName>
</protein>
<name>A0A1L3Q2R4_9EURY</name>
<dbReference type="GO" id="GO:0004418">
    <property type="term" value="F:hydroxymethylbilane synthase activity"/>
    <property type="evidence" value="ECO:0007669"/>
    <property type="project" value="UniProtKB-UniRule"/>
</dbReference>
<dbReference type="PRINTS" id="PR00151">
    <property type="entry name" value="PORPHBDMNASE"/>
</dbReference>
<evidence type="ECO:0000313" key="7">
    <source>
        <dbReference type="EMBL" id="APH39145.1"/>
    </source>
</evidence>
<feature type="modified residue" description="S-(dipyrrolylmethanemethyl)cysteine" evidence="4">
    <location>
        <position position="233"/>
    </location>
</feature>
<sequence length="311" mass="34115">MIIGTRGSDLALAQAKTVGGLLDSRGFPTTRKIIKTSGDTFTDRPLHEVEGVGAFVRELDDRMLSGEIDIAVHSMKDLPTERPAELSIAAVIERDSPHDVLLTNDGSTLDELPEGAIVGTTSMRRRAQFLRYRPDLDIQDLRGNINTRLKKLESGMYDAIILAEAGLQRMGWDIECHRLDADNFCPSANQGTIAVVTLAGGEAELLCSQIDHAESRIATEVERLVIRDVEGGCIVPVGSFAEFVDNGNKIHIRAEILSLDGKRDIRLDEIIPVDNYREHAKELGQKLVAMGGKELVKEAISQLSQKIIDHS</sequence>
<evidence type="ECO:0000256" key="1">
    <source>
        <dbReference type="ARBA" id="ARBA00005638"/>
    </source>
</evidence>
<reference evidence="9 11" key="2">
    <citation type="submission" date="2016-10" db="EMBL/GenBank/DDBJ databases">
        <authorList>
            <person name="de Groot N.N."/>
        </authorList>
    </citation>
    <scope>NUCLEOTIDE SEQUENCE [LARGE SCALE GENOMIC DNA]</scope>
    <source>
        <strain evidence="9 11">Z-7982</strain>
    </source>
</reference>
<proteinExistence type="inferred from homology"/>
<evidence type="ECO:0000313" key="11">
    <source>
        <dbReference type="Proteomes" id="UP000198669"/>
    </source>
</evidence>
<dbReference type="InterPro" id="IPR000860">
    <property type="entry name" value="HemC"/>
</dbReference>
<dbReference type="NCBIfam" id="TIGR00212">
    <property type="entry name" value="hemC"/>
    <property type="match status" value="1"/>
</dbReference>
<comment type="function">
    <text evidence="4">Tetrapolymerization of the monopyrrole PBG into the hydroxymethylbilane pre-uroporphyrinogen in several discrete steps.</text>
</comment>
<comment type="similarity">
    <text evidence="1 4">Belongs to the HMBS family.</text>
</comment>
<evidence type="ECO:0000313" key="9">
    <source>
        <dbReference type="EMBL" id="SDW57545.1"/>
    </source>
</evidence>
<dbReference type="PANTHER" id="PTHR11557">
    <property type="entry name" value="PORPHOBILINOGEN DEAMINASE"/>
    <property type="match status" value="1"/>
</dbReference>
<keyword evidence="3 4" id="KW-0627">Porphyrin biosynthesis</keyword>
<feature type="domain" description="Porphobilinogen deaminase N-terminal" evidence="5">
    <location>
        <begin position="2"/>
        <end position="199"/>
    </location>
</feature>
<dbReference type="EC" id="2.5.1.61" evidence="4"/>